<keyword evidence="3" id="KW-1185">Reference proteome</keyword>
<dbReference type="GO" id="GO:1902604">
    <property type="term" value="P:p-aminobenzoyl-glutamate transmembrane transport"/>
    <property type="evidence" value="ECO:0007669"/>
    <property type="project" value="InterPro"/>
</dbReference>
<dbReference type="PANTHER" id="PTHR30282">
    <property type="entry name" value="P-AMINOBENZOYL GLUTAMATE TRANSPORTER"/>
    <property type="match status" value="1"/>
</dbReference>
<dbReference type="InterPro" id="IPR004697">
    <property type="entry name" value="AbgT"/>
</dbReference>
<keyword evidence="1" id="KW-1133">Transmembrane helix</keyword>
<accession>A0A1M6SXD5</accession>
<feature type="transmembrane region" description="Helical" evidence="1">
    <location>
        <begin position="184"/>
        <end position="204"/>
    </location>
</feature>
<proteinExistence type="predicted"/>
<feature type="transmembrane region" description="Helical" evidence="1">
    <location>
        <begin position="473"/>
        <end position="498"/>
    </location>
</feature>
<feature type="transmembrane region" description="Helical" evidence="1">
    <location>
        <begin position="93"/>
        <end position="116"/>
    </location>
</feature>
<dbReference type="GO" id="GO:0015558">
    <property type="term" value="F:secondary active p-aminobenzoyl-glutamate transmembrane transporter activity"/>
    <property type="evidence" value="ECO:0007669"/>
    <property type="project" value="InterPro"/>
</dbReference>
<feature type="transmembrane region" description="Helical" evidence="1">
    <location>
        <begin position="443"/>
        <end position="461"/>
    </location>
</feature>
<dbReference type="STRING" id="1121266.SAMN02745883_02179"/>
<evidence type="ECO:0000256" key="1">
    <source>
        <dbReference type="SAM" id="Phobius"/>
    </source>
</evidence>
<reference evidence="2 3" key="1">
    <citation type="submission" date="2016-11" db="EMBL/GenBank/DDBJ databases">
        <authorList>
            <person name="Jaros S."/>
            <person name="Januszkiewicz K."/>
            <person name="Wedrychowicz H."/>
        </authorList>
    </citation>
    <scope>NUCLEOTIDE SEQUENCE [LARGE SCALE GENOMIC DNA]</scope>
    <source>
        <strain evidence="2 3">DSM 14501</strain>
    </source>
</reference>
<organism evidence="2 3">
    <name type="scientific">Caminicella sporogenes DSM 14501</name>
    <dbReference type="NCBI Taxonomy" id="1121266"/>
    <lineage>
        <taxon>Bacteria</taxon>
        <taxon>Bacillati</taxon>
        <taxon>Bacillota</taxon>
        <taxon>Clostridia</taxon>
        <taxon>Peptostreptococcales</taxon>
        <taxon>Caminicellaceae</taxon>
        <taxon>Caminicella</taxon>
    </lineage>
</organism>
<feature type="transmembrane region" description="Helical" evidence="1">
    <location>
        <begin position="346"/>
        <end position="365"/>
    </location>
</feature>
<feature type="transmembrane region" description="Helical" evidence="1">
    <location>
        <begin position="128"/>
        <end position="149"/>
    </location>
</feature>
<evidence type="ECO:0000313" key="2">
    <source>
        <dbReference type="EMBL" id="SHK49310.1"/>
    </source>
</evidence>
<feature type="transmembrane region" description="Helical" evidence="1">
    <location>
        <begin position="32"/>
        <end position="57"/>
    </location>
</feature>
<feature type="transmembrane region" description="Helical" evidence="1">
    <location>
        <begin position="303"/>
        <end position="325"/>
    </location>
</feature>
<dbReference type="RefSeq" id="WP_072968449.1">
    <property type="nucleotide sequence ID" value="NZ_FRAJ01000021.1"/>
</dbReference>
<gene>
    <name evidence="2" type="ORF">SAMN02745883_02179</name>
</gene>
<feature type="transmembrane region" description="Helical" evidence="1">
    <location>
        <begin position="412"/>
        <end position="431"/>
    </location>
</feature>
<dbReference type="AlphaFoldDB" id="A0A1M6SXD5"/>
<feature type="transmembrane region" description="Helical" evidence="1">
    <location>
        <begin position="385"/>
        <end position="405"/>
    </location>
</feature>
<feature type="transmembrane region" description="Helical" evidence="1">
    <location>
        <begin position="265"/>
        <end position="283"/>
    </location>
</feature>
<dbReference type="EMBL" id="FRAJ01000021">
    <property type="protein sequence ID" value="SHK49310.1"/>
    <property type="molecule type" value="Genomic_DNA"/>
</dbReference>
<feature type="transmembrane region" description="Helical" evidence="1">
    <location>
        <begin position="216"/>
        <end position="235"/>
    </location>
</feature>
<dbReference type="Pfam" id="PF03806">
    <property type="entry name" value="ABG_transport"/>
    <property type="match status" value="1"/>
</dbReference>
<dbReference type="Proteomes" id="UP000184082">
    <property type="component" value="Unassembled WGS sequence"/>
</dbReference>
<dbReference type="PANTHER" id="PTHR30282:SF0">
    <property type="entry name" value="P-AMINOBENZOYL-GLUTAMATE TRANSPORT PROTEIN"/>
    <property type="match status" value="1"/>
</dbReference>
<sequence length="510" mass="55275">MKEANVQKKKLKGVDKFLNWVEKVGNRLPEPLTLFVWLAGLALLVSLIGSIVGISAVHPLTKEKITVVNLLSKEGIQKMLMNAVSNFAKFPPLGLVLTCILGVGLAEKTGLFSALLRKTLVNVKGSKVIVIVIFTSIMANAAGDTGFIVMPPLAAMLFAAVGMNPIVGMMAAYAAVAGGFSANLFVNSLDVLVVGFTQSAVELLDPNFQVNPACNWYFLMVSTFFLTFAATWVTVKIVAPRMGKGSYEVEKIEEVTEEEIKGLKAAGIATLAFLILLIISAVPQNGLLREPKTGSLLSFSSPLMKGLVPIITLLFFIPGYVFGKVSGKIKSDKDTVAMLGESMSEMGPYIVLSFVIAQFINYFNWSNLGIIMAIKGADFLKNLGAPTPVLLICFILIGAFINLFVGSCSAKWAILSPIFVPMFILLGFHPALTQMTYRIGDSITNVITPLLPYFAILVAFAKKYDKNIGMGTLIANMLPYSISFFIIWTIQLLIWYFLKLPLGPGSPIIM</sequence>
<keyword evidence="1" id="KW-0812">Transmembrane</keyword>
<feature type="transmembrane region" description="Helical" evidence="1">
    <location>
        <begin position="155"/>
        <end position="177"/>
    </location>
</feature>
<evidence type="ECO:0000313" key="3">
    <source>
        <dbReference type="Proteomes" id="UP000184082"/>
    </source>
</evidence>
<protein>
    <submittedName>
        <fullName evidence="2">Aminobenzoyl-glutamate transport protein</fullName>
    </submittedName>
</protein>
<keyword evidence="1" id="KW-0472">Membrane</keyword>
<name>A0A1M6SXD5_9FIRM</name>